<evidence type="ECO:0000256" key="3">
    <source>
        <dbReference type="ARBA" id="ARBA00022692"/>
    </source>
</evidence>
<feature type="transmembrane region" description="Helical" evidence="6">
    <location>
        <begin position="359"/>
        <end position="380"/>
    </location>
</feature>
<keyword evidence="3 6" id="KW-0812">Transmembrane</keyword>
<feature type="transmembrane region" description="Helical" evidence="6">
    <location>
        <begin position="232"/>
        <end position="253"/>
    </location>
</feature>
<dbReference type="NCBIfam" id="TIGR00360">
    <property type="entry name" value="ComEC_N-term"/>
    <property type="match status" value="1"/>
</dbReference>
<dbReference type="SMART" id="SM00849">
    <property type="entry name" value="Lactamase_B"/>
    <property type="match status" value="1"/>
</dbReference>
<keyword evidence="9" id="KW-1185">Reference proteome</keyword>
<feature type="transmembrane region" description="Helical" evidence="6">
    <location>
        <begin position="420"/>
        <end position="437"/>
    </location>
</feature>
<accession>A0A365KTX1</accession>
<dbReference type="SUPFAM" id="SSF56281">
    <property type="entry name" value="Metallo-hydrolase/oxidoreductase"/>
    <property type="match status" value="1"/>
</dbReference>
<dbReference type="InterPro" id="IPR035681">
    <property type="entry name" value="ComA-like_MBL"/>
</dbReference>
<dbReference type="Gene3D" id="3.60.15.10">
    <property type="entry name" value="Ribonuclease Z/Hydroxyacylglutathione hydrolase-like"/>
    <property type="match status" value="1"/>
</dbReference>
<dbReference type="InterPro" id="IPR004477">
    <property type="entry name" value="ComEC_N"/>
</dbReference>
<keyword evidence="2" id="KW-1003">Cell membrane</keyword>
<feature type="transmembrane region" description="Helical" evidence="6">
    <location>
        <begin position="443"/>
        <end position="462"/>
    </location>
</feature>
<dbReference type="Pfam" id="PF00753">
    <property type="entry name" value="Lactamase_B"/>
    <property type="match status" value="1"/>
</dbReference>
<dbReference type="CDD" id="cd07731">
    <property type="entry name" value="ComA-like_MBL-fold"/>
    <property type="match status" value="1"/>
</dbReference>
<sequence>MFMALLFLWMAWKKESISFIFILLITAGLTYILQDERHADMPAYSGAYSGTASFKEGYKVDGDTVRGFLVLEDGGIVYANYRFGTPDEKLEKKDLIHNSVFSISGVFEEPKLPSHEYAFDMARYLKSNGASAALTIEKLDYQKDATGFFAAMSERRQKLKEHIRQRFPESLQAEAEALLIGERETLSTEQQRIQQTLGISHLFAISGLHVGIISGLMYFLMIRLGIRKEDALIMLLVILPFYALLAGGAPSVWRAVSMTAAVLVFRLFKIRLSIAYILLLSFIFFIVVDPYVIYKIGFQLSYGASFGIIYSMRFLESAKSPIKQGLIITFLSQFTLYPILLVHFYGLSLSSFLVNSLFVPLYTLLILPINILLLLLTLLFQPAADFLFYFYEPFRNFLEHWTAWLAEWPNQMWIPGRPDGYMFAVMVAAIILFYSLAEKGFRWWKFGIGILPPIVFTFMPFLDGALRVTFIDVGQGDSALIELPHRRGVYLIDTGGVLRFGREGFSDRSRPFEIGRQVVAPYLQGNGISQIDALILSHPDADHAEGADEILQMFDVAELHMSPGTQKTDLAIGLGKELGDVKIRLPGRGSVWSNKNTTFTYLSPSDTEYTGNNDSLVLLMEYEEFKVLFTGDLEVDGENEILKNYGDLLEDTTILKVGHHGSKTSSGENFLSRLDPELSIFSTGEDNRYGHPAQEVKERFDTLSLPTLNTADVGTIKIVFQNGGYSISTME</sequence>
<dbReference type="InterPro" id="IPR001279">
    <property type="entry name" value="Metallo-B-lactamas"/>
</dbReference>
<comment type="caution">
    <text evidence="8">The sequence shown here is derived from an EMBL/GenBank/DDBJ whole genome shotgun (WGS) entry which is preliminary data.</text>
</comment>
<dbReference type="PANTHER" id="PTHR30619:SF1">
    <property type="entry name" value="RECOMBINATION PROTEIN 2"/>
    <property type="match status" value="1"/>
</dbReference>
<feature type="transmembrane region" description="Helical" evidence="6">
    <location>
        <begin position="16"/>
        <end position="33"/>
    </location>
</feature>
<dbReference type="NCBIfam" id="TIGR00361">
    <property type="entry name" value="ComEC_Rec2"/>
    <property type="match status" value="1"/>
</dbReference>
<feature type="transmembrane region" description="Helical" evidence="6">
    <location>
        <begin position="274"/>
        <end position="293"/>
    </location>
</feature>
<organism evidence="8 9">
    <name type="scientific">Planococcus halotolerans</name>
    <dbReference type="NCBI Taxonomy" id="2233542"/>
    <lineage>
        <taxon>Bacteria</taxon>
        <taxon>Bacillati</taxon>
        <taxon>Bacillota</taxon>
        <taxon>Bacilli</taxon>
        <taxon>Bacillales</taxon>
        <taxon>Caryophanaceae</taxon>
        <taxon>Planococcus</taxon>
    </lineage>
</organism>
<dbReference type="InterPro" id="IPR036866">
    <property type="entry name" value="RibonucZ/Hydroxyglut_hydro"/>
</dbReference>
<evidence type="ECO:0000256" key="2">
    <source>
        <dbReference type="ARBA" id="ARBA00022475"/>
    </source>
</evidence>
<dbReference type="EMBL" id="QLZR01000004">
    <property type="protein sequence ID" value="RAZ76622.1"/>
    <property type="molecule type" value="Genomic_DNA"/>
</dbReference>
<protein>
    <submittedName>
        <fullName evidence="8">DNA internalization-related competence protein ComEC/Rec2</fullName>
    </submittedName>
</protein>
<evidence type="ECO:0000256" key="4">
    <source>
        <dbReference type="ARBA" id="ARBA00022989"/>
    </source>
</evidence>
<dbReference type="GO" id="GO:0030420">
    <property type="term" value="P:establishment of competence for transformation"/>
    <property type="evidence" value="ECO:0007669"/>
    <property type="project" value="InterPro"/>
</dbReference>
<dbReference type="AlphaFoldDB" id="A0A365KTX1"/>
<name>A0A365KTX1_9BACL</name>
<comment type="subcellular location">
    <subcellularLocation>
        <location evidence="1">Cell membrane</location>
        <topology evidence="1">Multi-pass membrane protein</topology>
    </subcellularLocation>
</comment>
<keyword evidence="5 6" id="KW-0472">Membrane</keyword>
<dbReference type="InterPro" id="IPR004797">
    <property type="entry name" value="Competence_ComEC/Rec2"/>
</dbReference>
<feature type="transmembrane region" description="Helical" evidence="6">
    <location>
        <begin position="327"/>
        <end position="347"/>
    </location>
</feature>
<dbReference type="Proteomes" id="UP000251002">
    <property type="component" value="Unassembled WGS sequence"/>
</dbReference>
<proteinExistence type="predicted"/>
<evidence type="ECO:0000256" key="5">
    <source>
        <dbReference type="ARBA" id="ARBA00023136"/>
    </source>
</evidence>
<dbReference type="InterPro" id="IPR052159">
    <property type="entry name" value="Competence_DNA_uptake"/>
</dbReference>
<gene>
    <name evidence="8" type="ORF">DP120_11330</name>
</gene>
<keyword evidence="4 6" id="KW-1133">Transmembrane helix</keyword>
<dbReference type="GO" id="GO:0005886">
    <property type="term" value="C:plasma membrane"/>
    <property type="evidence" value="ECO:0007669"/>
    <property type="project" value="UniProtKB-SubCell"/>
</dbReference>
<feature type="domain" description="Metallo-beta-lactamase" evidence="7">
    <location>
        <begin position="475"/>
        <end position="685"/>
    </location>
</feature>
<feature type="transmembrane region" description="Helical" evidence="6">
    <location>
        <begin position="202"/>
        <end position="226"/>
    </location>
</feature>
<evidence type="ECO:0000313" key="9">
    <source>
        <dbReference type="Proteomes" id="UP000251002"/>
    </source>
</evidence>
<evidence type="ECO:0000259" key="7">
    <source>
        <dbReference type="SMART" id="SM00849"/>
    </source>
</evidence>
<dbReference type="PANTHER" id="PTHR30619">
    <property type="entry name" value="DNA INTERNALIZATION/COMPETENCE PROTEIN COMEC/REC2"/>
    <property type="match status" value="1"/>
</dbReference>
<dbReference type="Pfam" id="PF03772">
    <property type="entry name" value="Competence"/>
    <property type="match status" value="1"/>
</dbReference>
<evidence type="ECO:0000313" key="8">
    <source>
        <dbReference type="EMBL" id="RAZ76622.1"/>
    </source>
</evidence>
<evidence type="ECO:0000256" key="6">
    <source>
        <dbReference type="SAM" id="Phobius"/>
    </source>
</evidence>
<evidence type="ECO:0000256" key="1">
    <source>
        <dbReference type="ARBA" id="ARBA00004651"/>
    </source>
</evidence>
<reference evidence="8 9" key="1">
    <citation type="submission" date="2018-06" db="EMBL/GenBank/DDBJ databases">
        <title>The draft genome sequences of strains SCU63 and S1.</title>
        <authorList>
            <person name="Gan L."/>
        </authorList>
    </citation>
    <scope>NUCLEOTIDE SEQUENCE [LARGE SCALE GENOMIC DNA]</scope>
    <source>
        <strain evidence="8 9">SCU63</strain>
    </source>
</reference>